<protein>
    <recommendedName>
        <fullName evidence="3">Transposase</fullName>
    </recommendedName>
</protein>
<organism evidence="1 2">
    <name type="scientific">Plakobranchus ocellatus</name>
    <dbReference type="NCBI Taxonomy" id="259542"/>
    <lineage>
        <taxon>Eukaryota</taxon>
        <taxon>Metazoa</taxon>
        <taxon>Spiralia</taxon>
        <taxon>Lophotrochozoa</taxon>
        <taxon>Mollusca</taxon>
        <taxon>Gastropoda</taxon>
        <taxon>Heterobranchia</taxon>
        <taxon>Euthyneura</taxon>
        <taxon>Panpulmonata</taxon>
        <taxon>Sacoglossa</taxon>
        <taxon>Placobranchoidea</taxon>
        <taxon>Plakobranchidae</taxon>
        <taxon>Plakobranchus</taxon>
    </lineage>
</organism>
<evidence type="ECO:0000313" key="1">
    <source>
        <dbReference type="EMBL" id="GFO49560.1"/>
    </source>
</evidence>
<evidence type="ECO:0000313" key="2">
    <source>
        <dbReference type="Proteomes" id="UP000735302"/>
    </source>
</evidence>
<name>A0AAV4DZR0_9GAST</name>
<evidence type="ECO:0008006" key="3">
    <source>
        <dbReference type="Google" id="ProtNLM"/>
    </source>
</evidence>
<dbReference type="EMBL" id="BLXT01008494">
    <property type="protein sequence ID" value="GFO49560.1"/>
    <property type="molecule type" value="Genomic_DNA"/>
</dbReference>
<dbReference type="Proteomes" id="UP000735302">
    <property type="component" value="Unassembled WGS sequence"/>
</dbReference>
<gene>
    <name evidence="1" type="ORF">PoB_007606500</name>
</gene>
<keyword evidence="2" id="KW-1185">Reference proteome</keyword>
<accession>A0AAV4DZR0</accession>
<proteinExistence type="predicted"/>
<dbReference type="AlphaFoldDB" id="A0AAV4DZR0"/>
<comment type="caution">
    <text evidence="1">The sequence shown here is derived from an EMBL/GenBank/DDBJ whole genome shotgun (WGS) entry which is preliminary data.</text>
</comment>
<sequence length="88" mass="9835">MPPRLCCRVSDTVKIIIIMTDYLGYRKSATEDDRSSLLIKLQSKLVGKRRGKPRSGVHLTHDDAPAHITQLAALTGVQFGFKILPYPE</sequence>
<reference evidence="1 2" key="1">
    <citation type="journal article" date="2021" name="Elife">
        <title>Chloroplast acquisition without the gene transfer in kleptoplastic sea slugs, Plakobranchus ocellatus.</title>
        <authorList>
            <person name="Maeda T."/>
            <person name="Takahashi S."/>
            <person name="Yoshida T."/>
            <person name="Shimamura S."/>
            <person name="Takaki Y."/>
            <person name="Nagai Y."/>
            <person name="Toyoda A."/>
            <person name="Suzuki Y."/>
            <person name="Arimoto A."/>
            <person name="Ishii H."/>
            <person name="Satoh N."/>
            <person name="Nishiyama T."/>
            <person name="Hasebe M."/>
            <person name="Maruyama T."/>
            <person name="Minagawa J."/>
            <person name="Obokata J."/>
            <person name="Shigenobu S."/>
        </authorList>
    </citation>
    <scope>NUCLEOTIDE SEQUENCE [LARGE SCALE GENOMIC DNA]</scope>
</reference>